<evidence type="ECO:0000259" key="1">
    <source>
        <dbReference type="Pfam" id="PF05050"/>
    </source>
</evidence>
<dbReference type="InterPro" id="IPR029063">
    <property type="entry name" value="SAM-dependent_MTases_sf"/>
</dbReference>
<dbReference type="Gene3D" id="3.40.50.150">
    <property type="entry name" value="Vaccinia Virus protein VP39"/>
    <property type="match status" value="1"/>
</dbReference>
<keyword evidence="2" id="KW-0808">Transferase</keyword>
<dbReference type="NCBIfam" id="TIGR01444">
    <property type="entry name" value="fkbM_fam"/>
    <property type="match status" value="1"/>
</dbReference>
<keyword evidence="2" id="KW-0489">Methyltransferase</keyword>
<dbReference type="Pfam" id="PF05050">
    <property type="entry name" value="Methyltransf_21"/>
    <property type="match status" value="1"/>
</dbReference>
<feature type="domain" description="Methyltransferase FkbM" evidence="1">
    <location>
        <begin position="100"/>
        <end position="264"/>
    </location>
</feature>
<dbReference type="PANTHER" id="PTHR34203:SF15">
    <property type="entry name" value="SLL1173 PROTEIN"/>
    <property type="match status" value="1"/>
</dbReference>
<sequence length="312" mass="35758">MTYNNHFLQIFTPPVLIRIHRMTISLISHLPFSRFRFLRHYDRLLKSLRGDYIGYTFFNARMICNIHDMIQSYIFHFGVWEPEISQIIENSLTTGDVFIDVGANIGYDSLLAAWRVGQLGKVVAIEASPTTFAMLEANLNLNEYAKNVRAVQIAASDRFEQLNLYNMPEHNIGASTTIASRAIGRGGLFFAKVQAKPLLEILHPEEIARVRLIKIDVEGAEPAIMSNILDSLHCFPANMEIIVETSPHDDYEASRNVFIRMKEAGFYAYVIENDYDRERYLSRALSLPVKTDELPDVQCDLFYTRRRLNCGP</sequence>
<gene>
    <name evidence="2" type="ORF">DFR50_12861</name>
</gene>
<evidence type="ECO:0000313" key="3">
    <source>
        <dbReference type="Proteomes" id="UP000253529"/>
    </source>
</evidence>
<dbReference type="PANTHER" id="PTHR34203">
    <property type="entry name" value="METHYLTRANSFERASE, FKBM FAMILY PROTEIN"/>
    <property type="match status" value="1"/>
</dbReference>
<reference evidence="2 3" key="1">
    <citation type="submission" date="2018-06" db="EMBL/GenBank/DDBJ databases">
        <title>Genomic Encyclopedia of Type Strains, Phase IV (KMG-IV): sequencing the most valuable type-strain genomes for metagenomic binning, comparative biology and taxonomic classification.</title>
        <authorList>
            <person name="Goeker M."/>
        </authorList>
    </citation>
    <scope>NUCLEOTIDE SEQUENCE [LARGE SCALE GENOMIC DNA]</scope>
    <source>
        <strain evidence="2 3">DSM 24875</strain>
    </source>
</reference>
<protein>
    <submittedName>
        <fullName evidence="2">FkbM family methyltransferase</fullName>
    </submittedName>
</protein>
<organism evidence="2 3">
    <name type="scientific">Roseiarcus fermentans</name>
    <dbReference type="NCBI Taxonomy" id="1473586"/>
    <lineage>
        <taxon>Bacteria</taxon>
        <taxon>Pseudomonadati</taxon>
        <taxon>Pseudomonadota</taxon>
        <taxon>Alphaproteobacteria</taxon>
        <taxon>Hyphomicrobiales</taxon>
        <taxon>Roseiarcaceae</taxon>
        <taxon>Roseiarcus</taxon>
    </lineage>
</organism>
<proteinExistence type="predicted"/>
<dbReference type="OrthoDB" id="9814604at2"/>
<name>A0A366EZN6_9HYPH</name>
<keyword evidence="3" id="KW-1185">Reference proteome</keyword>
<dbReference type="InterPro" id="IPR006342">
    <property type="entry name" value="FkbM_mtfrase"/>
</dbReference>
<comment type="caution">
    <text evidence="2">The sequence shown here is derived from an EMBL/GenBank/DDBJ whole genome shotgun (WGS) entry which is preliminary data.</text>
</comment>
<dbReference type="GO" id="GO:0032259">
    <property type="term" value="P:methylation"/>
    <property type="evidence" value="ECO:0007669"/>
    <property type="project" value="UniProtKB-KW"/>
</dbReference>
<dbReference type="InterPro" id="IPR052514">
    <property type="entry name" value="SAM-dependent_MTase"/>
</dbReference>
<dbReference type="AlphaFoldDB" id="A0A366EZN6"/>
<accession>A0A366EZN6</accession>
<dbReference type="EMBL" id="QNRK01000028">
    <property type="protein sequence ID" value="RBP07336.1"/>
    <property type="molecule type" value="Genomic_DNA"/>
</dbReference>
<dbReference type="Proteomes" id="UP000253529">
    <property type="component" value="Unassembled WGS sequence"/>
</dbReference>
<dbReference type="SUPFAM" id="SSF53335">
    <property type="entry name" value="S-adenosyl-L-methionine-dependent methyltransferases"/>
    <property type="match status" value="1"/>
</dbReference>
<dbReference type="GO" id="GO:0008168">
    <property type="term" value="F:methyltransferase activity"/>
    <property type="evidence" value="ECO:0007669"/>
    <property type="project" value="UniProtKB-KW"/>
</dbReference>
<evidence type="ECO:0000313" key="2">
    <source>
        <dbReference type="EMBL" id="RBP07336.1"/>
    </source>
</evidence>